<keyword evidence="2" id="KW-1133">Transmembrane helix</keyword>
<dbReference type="Proteomes" id="UP000002009">
    <property type="component" value="Chromosome 1"/>
</dbReference>
<dbReference type="KEGG" id="mis:MICPUN_54901"/>
<name>C1FD48_MICCC</name>
<feature type="region of interest" description="Disordered" evidence="1">
    <location>
        <begin position="39"/>
        <end position="120"/>
    </location>
</feature>
<dbReference type="AlphaFoldDB" id="C1FD48"/>
<sequence>MTHVVVTLAGTALHGAQRLPRNPKLIWRGGVLTNTKEASLQKVRAPRSSRLTATENDEQDRRLPGADDLSTSFSKELKRRKRALKGGENDGADFGGQELLKAEEQPRPMFRDDRDPSRDIGNQLKVSRDLQNDGLAGFPSRAGELLTLGLTVFFSFGPIIAVCSAFFVVTYLLLGSDFIHGGHQDTNTPSYVTPQSLLYERDIDGKLEKR</sequence>
<dbReference type="OrthoDB" id="2016911at2759"/>
<evidence type="ECO:0000256" key="2">
    <source>
        <dbReference type="SAM" id="Phobius"/>
    </source>
</evidence>
<accession>C1FD48</accession>
<dbReference type="EMBL" id="CP001574">
    <property type="protein sequence ID" value="ACO68721.1"/>
    <property type="molecule type" value="Genomic_DNA"/>
</dbReference>
<evidence type="ECO:0000256" key="1">
    <source>
        <dbReference type="SAM" id="MobiDB-lite"/>
    </source>
</evidence>
<reference evidence="3 4" key="1">
    <citation type="journal article" date="2009" name="Science">
        <title>Green evolution and dynamic adaptations revealed by genomes of the marine picoeukaryotes Micromonas.</title>
        <authorList>
            <person name="Worden A.Z."/>
            <person name="Lee J.H."/>
            <person name="Mock T."/>
            <person name="Rouze P."/>
            <person name="Simmons M.P."/>
            <person name="Aerts A.L."/>
            <person name="Allen A.E."/>
            <person name="Cuvelier M.L."/>
            <person name="Derelle E."/>
            <person name="Everett M.V."/>
            <person name="Foulon E."/>
            <person name="Grimwood J."/>
            <person name="Gundlach H."/>
            <person name="Henrissat B."/>
            <person name="Napoli C."/>
            <person name="McDonald S.M."/>
            <person name="Parker M.S."/>
            <person name="Rombauts S."/>
            <person name="Salamov A."/>
            <person name="Von Dassow P."/>
            <person name="Badger J.H."/>
            <person name="Coutinho P.M."/>
            <person name="Demir E."/>
            <person name="Dubchak I."/>
            <person name="Gentemann C."/>
            <person name="Eikrem W."/>
            <person name="Gready J.E."/>
            <person name="John U."/>
            <person name="Lanier W."/>
            <person name="Lindquist E.A."/>
            <person name="Lucas S."/>
            <person name="Mayer K.F."/>
            <person name="Moreau H."/>
            <person name="Not F."/>
            <person name="Otillar R."/>
            <person name="Panaud O."/>
            <person name="Pangilinan J."/>
            <person name="Paulsen I."/>
            <person name="Piegu B."/>
            <person name="Poliakov A."/>
            <person name="Robbens S."/>
            <person name="Schmutz J."/>
            <person name="Toulza E."/>
            <person name="Wyss T."/>
            <person name="Zelensky A."/>
            <person name="Zhou K."/>
            <person name="Armbrust E.V."/>
            <person name="Bhattacharya D."/>
            <person name="Goodenough U.W."/>
            <person name="Van de Peer Y."/>
            <person name="Grigoriev I.V."/>
        </authorList>
    </citation>
    <scope>NUCLEOTIDE SEQUENCE [LARGE SCALE GENOMIC DNA]</scope>
    <source>
        <strain evidence="4">RCC299 / NOUM17</strain>
    </source>
</reference>
<evidence type="ECO:0000313" key="3">
    <source>
        <dbReference type="EMBL" id="ACO68721.1"/>
    </source>
</evidence>
<protein>
    <submittedName>
        <fullName evidence="3">Uncharacterized protein</fullName>
    </submittedName>
</protein>
<dbReference type="FunCoup" id="C1FD48">
    <property type="interactions" value="267"/>
</dbReference>
<dbReference type="RefSeq" id="XP_002507463.1">
    <property type="nucleotide sequence ID" value="XM_002507417.1"/>
</dbReference>
<gene>
    <name evidence="3" type="ORF">MICPUN_54901</name>
</gene>
<feature type="transmembrane region" description="Helical" evidence="2">
    <location>
        <begin position="145"/>
        <end position="174"/>
    </location>
</feature>
<feature type="compositionally biased region" description="Basic and acidic residues" evidence="1">
    <location>
        <begin position="100"/>
        <end position="118"/>
    </location>
</feature>
<keyword evidence="2" id="KW-0472">Membrane</keyword>
<evidence type="ECO:0000313" key="4">
    <source>
        <dbReference type="Proteomes" id="UP000002009"/>
    </source>
</evidence>
<dbReference type="InParanoid" id="C1FD48"/>
<dbReference type="eggNOG" id="ENOG502RXQI">
    <property type="taxonomic scope" value="Eukaryota"/>
</dbReference>
<keyword evidence="2" id="KW-0812">Transmembrane</keyword>
<dbReference type="GeneID" id="8250387"/>
<proteinExistence type="predicted"/>
<keyword evidence="4" id="KW-1185">Reference proteome</keyword>
<dbReference type="PANTHER" id="PTHR35699:SF1">
    <property type="entry name" value="F2J10.10 PROTEIN"/>
    <property type="match status" value="1"/>
</dbReference>
<dbReference type="PANTHER" id="PTHR35699">
    <property type="entry name" value="F2J10.10 PROTEIN"/>
    <property type="match status" value="1"/>
</dbReference>
<organism evidence="3 4">
    <name type="scientific">Micromonas commoda (strain RCC299 / NOUM17 / CCMP2709)</name>
    <name type="common">Picoplanktonic green alga</name>
    <dbReference type="NCBI Taxonomy" id="296587"/>
    <lineage>
        <taxon>Eukaryota</taxon>
        <taxon>Viridiplantae</taxon>
        <taxon>Chlorophyta</taxon>
        <taxon>Mamiellophyceae</taxon>
        <taxon>Mamiellales</taxon>
        <taxon>Mamiellaceae</taxon>
        <taxon>Micromonas</taxon>
    </lineage>
</organism>
<dbReference type="STRING" id="296587.C1FD48"/>